<keyword evidence="3" id="KW-0626">Porin</keyword>
<evidence type="ECO:0000256" key="3">
    <source>
        <dbReference type="ARBA" id="ARBA00023114"/>
    </source>
</evidence>
<dbReference type="FunCoup" id="A0A1E5RP18">
    <property type="interactions" value="1056"/>
</dbReference>
<dbReference type="Pfam" id="PF01459">
    <property type="entry name" value="Porin_3"/>
    <property type="match status" value="1"/>
</dbReference>
<accession>A0A1E5RP18</accession>
<dbReference type="Proteomes" id="UP000095728">
    <property type="component" value="Unassembled WGS sequence"/>
</dbReference>
<dbReference type="GO" id="GO:0015288">
    <property type="term" value="F:porin activity"/>
    <property type="evidence" value="ECO:0007669"/>
    <property type="project" value="UniProtKB-KW"/>
</dbReference>
<gene>
    <name evidence="4" type="ORF">AWRI3579_g820</name>
</gene>
<evidence type="ECO:0000256" key="2">
    <source>
        <dbReference type="ARBA" id="ARBA00022452"/>
    </source>
</evidence>
<dbReference type="InterPro" id="IPR001925">
    <property type="entry name" value="Porin_Euk"/>
</dbReference>
<dbReference type="PRINTS" id="PR00185">
    <property type="entry name" value="EUKARYTPORIN"/>
</dbReference>
<organism evidence="4 5">
    <name type="scientific">Hanseniaspora osmophila</name>
    <dbReference type="NCBI Taxonomy" id="56408"/>
    <lineage>
        <taxon>Eukaryota</taxon>
        <taxon>Fungi</taxon>
        <taxon>Dikarya</taxon>
        <taxon>Ascomycota</taxon>
        <taxon>Saccharomycotina</taxon>
        <taxon>Saccharomycetes</taxon>
        <taxon>Saccharomycodales</taxon>
        <taxon>Saccharomycodaceae</taxon>
        <taxon>Hanseniaspora</taxon>
    </lineage>
</organism>
<dbReference type="GO" id="GO:0008308">
    <property type="term" value="F:voltage-gated monoatomic anion channel activity"/>
    <property type="evidence" value="ECO:0007669"/>
    <property type="project" value="InterPro"/>
</dbReference>
<keyword evidence="2" id="KW-0812">Transmembrane</keyword>
<evidence type="ECO:0000256" key="1">
    <source>
        <dbReference type="ARBA" id="ARBA00007780"/>
    </source>
</evidence>
<protein>
    <submittedName>
        <fullName evidence="4">Mitochondrial outer membrane protein porin 1</fullName>
    </submittedName>
</protein>
<dbReference type="AlphaFoldDB" id="A0A1E5RP18"/>
<dbReference type="InterPro" id="IPR027246">
    <property type="entry name" value="Porin_Euk/Tom40"/>
</dbReference>
<name>A0A1E5RP18_9ASCO</name>
<dbReference type="InParanoid" id="A0A1E5RP18"/>
<dbReference type="PANTHER" id="PTHR11743:SF70">
    <property type="entry name" value="GH26960P-RELATED"/>
    <property type="match status" value="1"/>
</dbReference>
<dbReference type="CDD" id="cd07306">
    <property type="entry name" value="Porin3_VDAC"/>
    <property type="match status" value="1"/>
</dbReference>
<keyword evidence="5" id="KW-1185">Reference proteome</keyword>
<evidence type="ECO:0000313" key="5">
    <source>
        <dbReference type="Proteomes" id="UP000095728"/>
    </source>
</evidence>
<dbReference type="Gene3D" id="2.40.160.10">
    <property type="entry name" value="Porin"/>
    <property type="match status" value="1"/>
</dbReference>
<dbReference type="STRING" id="56408.A0A1E5RP18"/>
<sequence length="280" mass="29391">MAPVFFSDISKNVNGLLNRDFYHGTPASVDVKTTAPNGVAFTAKGKTNPKTGAIASSVEAKFSDKQTGLTLTQSLNNASALETKVELADLTPGLKAELATSLIPGSSKAVKLNLNFVQPYFAARGFFDLLKGPSFVGDLAVARDGFTAGAEVGYDLTSAVITKYAAALGYTAGVYSLTVGADKNQVFTGSFYQRVSPVLEVGAKSTYASLTNANAIEFATKYDLDATSSVKAKIQDSGIVDLAYKQDLRKGVTLGVGASFNALKLEEPVHKLGWSLSFSA</sequence>
<keyword evidence="3" id="KW-0406">Ion transport</keyword>
<proteinExistence type="inferred from homology"/>
<comment type="caution">
    <text evidence="4">The sequence shown here is derived from an EMBL/GenBank/DDBJ whole genome shotgun (WGS) entry which is preliminary data.</text>
</comment>
<dbReference type="GO" id="GO:0046930">
    <property type="term" value="C:pore complex"/>
    <property type="evidence" value="ECO:0007669"/>
    <property type="project" value="UniProtKB-KW"/>
</dbReference>
<dbReference type="EMBL" id="LPNM01000005">
    <property type="protein sequence ID" value="OEJ88453.1"/>
    <property type="molecule type" value="Genomic_DNA"/>
</dbReference>
<keyword evidence="2" id="KW-0472">Membrane</keyword>
<dbReference type="PANTHER" id="PTHR11743">
    <property type="entry name" value="VOLTAGE-DEPENDENT ANION-SELECTIVE CHANNEL"/>
    <property type="match status" value="1"/>
</dbReference>
<dbReference type="GO" id="GO:0005741">
    <property type="term" value="C:mitochondrial outer membrane"/>
    <property type="evidence" value="ECO:0007669"/>
    <property type="project" value="InterPro"/>
</dbReference>
<comment type="similarity">
    <text evidence="1">Belongs to the eukaryotic mitochondrial porin family.</text>
</comment>
<reference evidence="5" key="1">
    <citation type="journal article" date="2016" name="Genome Announc.">
        <title>Genome sequences of three species of Hanseniaspora isolated from spontaneous wine fermentations.</title>
        <authorList>
            <person name="Sternes P.R."/>
            <person name="Lee D."/>
            <person name="Kutyna D.R."/>
            <person name="Borneman A.R."/>
        </authorList>
    </citation>
    <scope>NUCLEOTIDE SEQUENCE [LARGE SCALE GENOMIC DNA]</scope>
    <source>
        <strain evidence="5">AWRI3579</strain>
    </source>
</reference>
<dbReference type="InterPro" id="IPR023614">
    <property type="entry name" value="Porin_dom_sf"/>
</dbReference>
<evidence type="ECO:0000313" key="4">
    <source>
        <dbReference type="EMBL" id="OEJ88453.1"/>
    </source>
</evidence>
<keyword evidence="3" id="KW-0813">Transport</keyword>
<dbReference type="OrthoDB" id="7827681at2759"/>
<keyword evidence="2" id="KW-1134">Transmembrane beta strand</keyword>